<dbReference type="InterPro" id="IPR051396">
    <property type="entry name" value="Bact_Antivir_Def_Nuclease"/>
</dbReference>
<organism evidence="2 3">
    <name type="scientific">Afipia clevelandensis ATCC 49720</name>
    <dbReference type="NCBI Taxonomy" id="883079"/>
    <lineage>
        <taxon>Bacteria</taxon>
        <taxon>Pseudomonadati</taxon>
        <taxon>Pseudomonadota</taxon>
        <taxon>Alphaproteobacteria</taxon>
        <taxon>Hyphomicrobiales</taxon>
        <taxon>Nitrobacteraceae</taxon>
        <taxon>Afipia</taxon>
    </lineage>
</organism>
<comment type="caution">
    <text evidence="2">The sequence shown here is derived from an EMBL/GenBank/DDBJ whole genome shotgun (WGS) entry which is preliminary data.</text>
</comment>
<keyword evidence="3" id="KW-1185">Reference proteome</keyword>
<dbReference type="Proteomes" id="UP000001095">
    <property type="component" value="Unassembled WGS sequence"/>
</dbReference>
<dbReference type="HOGENOM" id="CLU_032808_0_0_5"/>
<dbReference type="Pfam" id="PF13175">
    <property type="entry name" value="AAA_15"/>
    <property type="match status" value="1"/>
</dbReference>
<dbReference type="AlphaFoldDB" id="K8PAL9"/>
<dbReference type="InterPro" id="IPR041685">
    <property type="entry name" value="AAA_GajA/Old/RecF-like"/>
</dbReference>
<evidence type="ECO:0000313" key="3">
    <source>
        <dbReference type="Proteomes" id="UP000001095"/>
    </source>
</evidence>
<accession>K8PAL9</accession>
<dbReference type="PANTHER" id="PTHR43581">
    <property type="entry name" value="ATP/GTP PHOSPHATASE"/>
    <property type="match status" value="1"/>
</dbReference>
<dbReference type="PATRIC" id="fig|883079.3.peg.2715"/>
<proteinExistence type="predicted"/>
<feature type="domain" description="Endonuclease GajA/Old nuclease/RecF-like AAA" evidence="1">
    <location>
        <begin position="245"/>
        <end position="337"/>
    </location>
</feature>
<dbReference type="Gene3D" id="3.40.50.300">
    <property type="entry name" value="P-loop containing nucleotide triphosphate hydrolases"/>
    <property type="match status" value="1"/>
</dbReference>
<reference evidence="2 3" key="1">
    <citation type="submission" date="2012-04" db="EMBL/GenBank/DDBJ databases">
        <title>The Genome Sequence of Afipia clevelandensis ATCC 49720.</title>
        <authorList>
            <consortium name="The Broad Institute Genome Sequencing Platform"/>
            <person name="Earl A."/>
            <person name="Ward D."/>
            <person name="Feldgarden M."/>
            <person name="Gevers D."/>
            <person name="Huys G."/>
            <person name="Walker B."/>
            <person name="Young S.K."/>
            <person name="Zeng Q."/>
            <person name="Gargeya S."/>
            <person name="Fitzgerald M."/>
            <person name="Haas B."/>
            <person name="Abouelleil A."/>
            <person name="Alvarado L."/>
            <person name="Arachchi H.M."/>
            <person name="Berlin A."/>
            <person name="Chapman S.B."/>
            <person name="Goldberg J."/>
            <person name="Griggs A."/>
            <person name="Gujja S."/>
            <person name="Hansen M."/>
            <person name="Howarth C."/>
            <person name="Imamovic A."/>
            <person name="Larimer J."/>
            <person name="McCowen C."/>
            <person name="Montmayeur A."/>
            <person name="Murphy C."/>
            <person name="Neiman D."/>
            <person name="Pearson M."/>
            <person name="Priest M."/>
            <person name="Roberts A."/>
            <person name="Saif S."/>
            <person name="Shea T."/>
            <person name="Sisk P."/>
            <person name="Sykes S."/>
            <person name="Wortman J."/>
            <person name="Nusbaum C."/>
            <person name="Birren B."/>
        </authorList>
    </citation>
    <scope>NUCLEOTIDE SEQUENCE [LARGE SCALE GENOMIC DNA]</scope>
    <source>
        <strain evidence="2 3">ATCC 49720</strain>
    </source>
</reference>
<evidence type="ECO:0000313" key="2">
    <source>
        <dbReference type="EMBL" id="EKS35393.1"/>
    </source>
</evidence>
<sequence length="578" mass="65893">MPVYIDGLSIRFFRGVGPELQVMGPFKEFNFFVGANNSGKSTVLDFIHRYLSTDAERQRRQVEPLDRYNGTTSGPLFFGVGIPVERAVQNALSSMGRDYTERRYKDSLSKIFTAISDNGWLWLQKPERHEESKLIDKVDANSLRTLISQQDWYDLWNALTNTTGGDLRNHWIPQSIAKIVGAQKIVFPAIRFIPTNRQIGKKAESFDDFSGRGLIDRLAELQSPDHDRRADLILFGKINSFLQTVTGREQARIEIPHNREHILVHMDNKVLPLSNLGTGIHEVIMIAAFCTISEEQIVCIEEPESHLHPLLQRKLVAYLQSQTTNQYFIATHSAAFIDTPNAAIFHVTNDGNQTRIRESVLRSERFAICADLGIRASDIVQSNFVIWVEGPSDRIYLRYWIAAVAPHLHEGTHYSIMFYGGRLLSHLTANDDEVTEFIKLRSLNQNLCIVMDSDKANSRSAINDTKKRIQTEFDQGRSKAWVTKGREIENYVDYVVLQDAVKAIYSKRYHSAPANNSYAHALHFWPVSPNGKRGRKLEESVDKVRIARHVATLPAKLDVLDLKKHVRDLVDRIEKANM</sequence>
<evidence type="ECO:0000259" key="1">
    <source>
        <dbReference type="Pfam" id="PF13175"/>
    </source>
</evidence>
<dbReference type="EMBL" id="AGWY01000011">
    <property type="protein sequence ID" value="EKS35393.1"/>
    <property type="molecule type" value="Genomic_DNA"/>
</dbReference>
<dbReference type="RefSeq" id="WP_002713532.1">
    <property type="nucleotide sequence ID" value="NZ_KB375281.1"/>
</dbReference>
<name>K8PAL9_9BRAD</name>
<dbReference type="InterPro" id="IPR027417">
    <property type="entry name" value="P-loop_NTPase"/>
</dbReference>
<protein>
    <recommendedName>
        <fullName evidence="1">Endonuclease GajA/Old nuclease/RecF-like AAA domain-containing protein</fullName>
    </recommendedName>
</protein>
<gene>
    <name evidence="2" type="ORF">HMPREF9696_02665</name>
</gene>
<dbReference type="SUPFAM" id="SSF52540">
    <property type="entry name" value="P-loop containing nucleoside triphosphate hydrolases"/>
    <property type="match status" value="1"/>
</dbReference>
<dbReference type="OrthoDB" id="9816534at2"/>
<dbReference type="PANTHER" id="PTHR43581:SF4">
    <property type="entry name" value="ATP_GTP PHOSPHATASE"/>
    <property type="match status" value="1"/>
</dbReference>